<dbReference type="PANTHER" id="PTHR48103:SF2">
    <property type="entry name" value="MIDASIN"/>
    <property type="match status" value="1"/>
</dbReference>
<reference evidence="4 5" key="1">
    <citation type="submission" date="2019-01" db="EMBL/GenBank/DDBJ databases">
        <title>Sequencing of cultivated peanut Arachis hypogaea provides insights into genome evolution and oil improvement.</title>
        <authorList>
            <person name="Chen X."/>
        </authorList>
    </citation>
    <scope>NUCLEOTIDE SEQUENCE [LARGE SCALE GENOMIC DNA]</scope>
    <source>
        <strain evidence="5">cv. Fuhuasheng</strain>
        <tissue evidence="4">Leaves</tissue>
    </source>
</reference>
<dbReference type="STRING" id="3818.A0A444Y3I5"/>
<dbReference type="InterPro" id="IPR011704">
    <property type="entry name" value="ATPase_dyneun-rel_AAA"/>
</dbReference>
<sequence>MVNLFPFGQSSFVPQMLKLFFLVERCFQLREPVLLVGETGGGKTILVSSNIEQAASTLDMLNGYKEGQIQIPDVSRDDLCAFEQLKFELDVLHKKWQSIFEWHDGPLVKTMRRGDLFLVDEISLTDDSVLKRLNSVLEPERTLSLCCNPFSACLALSFPSKLMPPSVQGYRGENLSFEWFRKLM</sequence>
<dbReference type="Gene3D" id="3.40.50.300">
    <property type="entry name" value="P-loop containing nucleotide triphosphate hydrolases"/>
    <property type="match status" value="1"/>
</dbReference>
<organism evidence="4 5">
    <name type="scientific">Arachis hypogaea</name>
    <name type="common">Peanut</name>
    <dbReference type="NCBI Taxonomy" id="3818"/>
    <lineage>
        <taxon>Eukaryota</taxon>
        <taxon>Viridiplantae</taxon>
        <taxon>Streptophyta</taxon>
        <taxon>Embryophyta</taxon>
        <taxon>Tracheophyta</taxon>
        <taxon>Spermatophyta</taxon>
        <taxon>Magnoliopsida</taxon>
        <taxon>eudicotyledons</taxon>
        <taxon>Gunneridae</taxon>
        <taxon>Pentapetalae</taxon>
        <taxon>rosids</taxon>
        <taxon>fabids</taxon>
        <taxon>Fabales</taxon>
        <taxon>Fabaceae</taxon>
        <taxon>Papilionoideae</taxon>
        <taxon>50 kb inversion clade</taxon>
        <taxon>dalbergioids sensu lato</taxon>
        <taxon>Dalbergieae</taxon>
        <taxon>Pterocarpus clade</taxon>
        <taxon>Arachis</taxon>
    </lineage>
</organism>
<evidence type="ECO:0000256" key="1">
    <source>
        <dbReference type="ARBA" id="ARBA00022741"/>
    </source>
</evidence>
<proteinExistence type="predicted"/>
<dbReference type="GO" id="GO:0000055">
    <property type="term" value="P:ribosomal large subunit export from nucleus"/>
    <property type="evidence" value="ECO:0007669"/>
    <property type="project" value="TreeGrafter"/>
</dbReference>
<protein>
    <recommendedName>
        <fullName evidence="3">ATPase dynein-related AAA domain-containing protein</fullName>
    </recommendedName>
</protein>
<dbReference type="InterPro" id="IPR027417">
    <property type="entry name" value="P-loop_NTPase"/>
</dbReference>
<dbReference type="PANTHER" id="PTHR48103">
    <property type="entry name" value="MIDASIN-RELATED"/>
    <property type="match status" value="1"/>
</dbReference>
<name>A0A444Y3I5_ARAHY</name>
<dbReference type="GO" id="GO:0016887">
    <property type="term" value="F:ATP hydrolysis activity"/>
    <property type="evidence" value="ECO:0007669"/>
    <property type="project" value="InterPro"/>
</dbReference>
<dbReference type="OrthoDB" id="1362760at2759"/>
<dbReference type="AlphaFoldDB" id="A0A444Y3I5"/>
<evidence type="ECO:0000259" key="3">
    <source>
        <dbReference type="Pfam" id="PF07728"/>
    </source>
</evidence>
<keyword evidence="1" id="KW-0547">Nucleotide-binding</keyword>
<comment type="caution">
    <text evidence="4">The sequence shown here is derived from an EMBL/GenBank/DDBJ whole genome shotgun (WGS) entry which is preliminary data.</text>
</comment>
<keyword evidence="5" id="KW-1185">Reference proteome</keyword>
<dbReference type="EMBL" id="SDMP01000018">
    <property type="protein sequence ID" value="RYQ96477.1"/>
    <property type="molecule type" value="Genomic_DNA"/>
</dbReference>
<dbReference type="GO" id="GO:0005524">
    <property type="term" value="F:ATP binding"/>
    <property type="evidence" value="ECO:0007669"/>
    <property type="project" value="UniProtKB-KW"/>
</dbReference>
<dbReference type="GO" id="GO:0030687">
    <property type="term" value="C:preribosome, large subunit precursor"/>
    <property type="evidence" value="ECO:0007669"/>
    <property type="project" value="TreeGrafter"/>
</dbReference>
<keyword evidence="2" id="KW-0067">ATP-binding</keyword>
<evidence type="ECO:0000256" key="2">
    <source>
        <dbReference type="ARBA" id="ARBA00022840"/>
    </source>
</evidence>
<dbReference type="SUPFAM" id="SSF52540">
    <property type="entry name" value="P-loop containing nucleoside triphosphate hydrolases"/>
    <property type="match status" value="1"/>
</dbReference>
<feature type="domain" description="ATPase dynein-related AAA" evidence="3">
    <location>
        <begin position="32"/>
        <end position="143"/>
    </location>
</feature>
<accession>A0A444Y3I5</accession>
<dbReference type="Proteomes" id="UP000289738">
    <property type="component" value="Chromosome B08"/>
</dbReference>
<evidence type="ECO:0000313" key="5">
    <source>
        <dbReference type="Proteomes" id="UP000289738"/>
    </source>
</evidence>
<evidence type="ECO:0000313" key="4">
    <source>
        <dbReference type="EMBL" id="RYQ96477.1"/>
    </source>
</evidence>
<dbReference type="GO" id="GO:0005634">
    <property type="term" value="C:nucleus"/>
    <property type="evidence" value="ECO:0007669"/>
    <property type="project" value="TreeGrafter"/>
</dbReference>
<dbReference type="Pfam" id="PF07728">
    <property type="entry name" value="AAA_5"/>
    <property type="match status" value="1"/>
</dbReference>
<dbReference type="GO" id="GO:0000027">
    <property type="term" value="P:ribosomal large subunit assembly"/>
    <property type="evidence" value="ECO:0007669"/>
    <property type="project" value="TreeGrafter"/>
</dbReference>
<gene>
    <name evidence="4" type="ORF">Ahy_B08g092235</name>
</gene>